<gene>
    <name evidence="1" type="ORF">SDC9_174012</name>
</gene>
<organism evidence="1">
    <name type="scientific">bioreactor metagenome</name>
    <dbReference type="NCBI Taxonomy" id="1076179"/>
    <lineage>
        <taxon>unclassified sequences</taxon>
        <taxon>metagenomes</taxon>
        <taxon>ecological metagenomes</taxon>
    </lineage>
</organism>
<reference evidence="1" key="1">
    <citation type="submission" date="2019-08" db="EMBL/GenBank/DDBJ databases">
        <authorList>
            <person name="Kucharzyk K."/>
            <person name="Murdoch R.W."/>
            <person name="Higgins S."/>
            <person name="Loffler F."/>
        </authorList>
    </citation>
    <scope>NUCLEOTIDE SEQUENCE</scope>
</reference>
<proteinExistence type="predicted"/>
<accession>A0A645GI16</accession>
<sequence>MRVNRAADAVEQAPRLGVRAAHAVHFAKAPEKDVLADAHGVHQIEFLIDDTQSPIERFNRRCMLNHFPVEDHPSGILRVHTGQNLHERGLSRSVLPYDSVHTSPRNLNRHVVQRLHAGERFAYVLNGKDDSRILRFHRVFSPFE</sequence>
<evidence type="ECO:0000313" key="1">
    <source>
        <dbReference type="EMBL" id="MPN26587.1"/>
    </source>
</evidence>
<protein>
    <submittedName>
        <fullName evidence="1">Uncharacterized protein</fullName>
    </submittedName>
</protein>
<comment type="caution">
    <text evidence="1">The sequence shown here is derived from an EMBL/GenBank/DDBJ whole genome shotgun (WGS) entry which is preliminary data.</text>
</comment>
<dbReference type="AlphaFoldDB" id="A0A645GI16"/>
<name>A0A645GI16_9ZZZZ</name>
<dbReference type="EMBL" id="VSSQ01076157">
    <property type="protein sequence ID" value="MPN26587.1"/>
    <property type="molecule type" value="Genomic_DNA"/>
</dbReference>